<dbReference type="InterPro" id="IPR036419">
    <property type="entry name" value="Ribosomal_S3_C_sf"/>
</dbReference>
<reference evidence="7" key="1">
    <citation type="submission" date="2020-11" db="EMBL/GenBank/DDBJ databases">
        <authorList>
            <person name="Tran Van P."/>
        </authorList>
    </citation>
    <scope>NUCLEOTIDE SEQUENCE</scope>
</reference>
<dbReference type="InterPro" id="IPR057258">
    <property type="entry name" value="Ribosomal_uS3"/>
</dbReference>
<dbReference type="AlphaFoldDB" id="A0A7R8W2P9"/>
<dbReference type="PANTHER" id="PTHR11760:SF32">
    <property type="entry name" value="SMALL RIBOSOMAL SUBUNIT PROTEIN US3"/>
    <property type="match status" value="1"/>
</dbReference>
<dbReference type="GO" id="GO:2001235">
    <property type="term" value="P:positive regulation of apoptotic signaling pathway"/>
    <property type="evidence" value="ECO:0007669"/>
    <property type="project" value="TreeGrafter"/>
</dbReference>
<evidence type="ECO:0000259" key="6">
    <source>
        <dbReference type="PROSITE" id="PS50823"/>
    </source>
</evidence>
<dbReference type="SUPFAM" id="SSF54814">
    <property type="entry name" value="Prokaryotic type KH domain (KH-domain type II)"/>
    <property type="match status" value="1"/>
</dbReference>
<dbReference type="NCBIfam" id="TIGR01008">
    <property type="entry name" value="uS3_euk_arch"/>
    <property type="match status" value="1"/>
</dbReference>
<dbReference type="CDD" id="cd02413">
    <property type="entry name" value="KH-II_40S_S3"/>
    <property type="match status" value="1"/>
</dbReference>
<dbReference type="GO" id="GO:0003723">
    <property type="term" value="F:RNA binding"/>
    <property type="evidence" value="ECO:0007669"/>
    <property type="project" value="UniProtKB-UniRule"/>
</dbReference>
<gene>
    <name evidence="7" type="ORF">CTOB1V02_LOCUS1693</name>
</gene>
<dbReference type="GO" id="GO:0003735">
    <property type="term" value="F:structural constituent of ribosome"/>
    <property type="evidence" value="ECO:0007669"/>
    <property type="project" value="InterPro"/>
</dbReference>
<dbReference type="InterPro" id="IPR005703">
    <property type="entry name" value="Ribosomal_uS3_euk/arc"/>
</dbReference>
<dbReference type="GO" id="GO:0006412">
    <property type="term" value="P:translation"/>
    <property type="evidence" value="ECO:0007669"/>
    <property type="project" value="InterPro"/>
</dbReference>
<feature type="domain" description="KH type-2" evidence="6">
    <location>
        <begin position="101"/>
        <end position="172"/>
    </location>
</feature>
<dbReference type="OrthoDB" id="10248446at2759"/>
<evidence type="ECO:0000256" key="2">
    <source>
        <dbReference type="ARBA" id="ARBA00022884"/>
    </source>
</evidence>
<evidence type="ECO:0000256" key="3">
    <source>
        <dbReference type="ARBA" id="ARBA00022980"/>
    </source>
</evidence>
<dbReference type="InterPro" id="IPR009019">
    <property type="entry name" value="KH_sf_prok-type"/>
</dbReference>
<keyword evidence="4" id="KW-0687">Ribonucleoprotein</keyword>
<dbReference type="GO" id="GO:0022627">
    <property type="term" value="C:cytosolic small ribosomal subunit"/>
    <property type="evidence" value="ECO:0007669"/>
    <property type="project" value="TreeGrafter"/>
</dbReference>
<evidence type="ECO:0000313" key="7">
    <source>
        <dbReference type="EMBL" id="CAD7223713.1"/>
    </source>
</evidence>
<dbReference type="Gene3D" id="3.30.300.20">
    <property type="match status" value="1"/>
</dbReference>
<dbReference type="SUPFAM" id="SSF54821">
    <property type="entry name" value="Ribosomal protein S3 C-terminal domain"/>
    <property type="match status" value="1"/>
</dbReference>
<proteinExistence type="inferred from homology"/>
<dbReference type="FunFam" id="3.30.300.20:FF:000006">
    <property type="entry name" value="40S ribosomal protein S3"/>
    <property type="match status" value="1"/>
</dbReference>
<accession>A0A7R8W2P9</accession>
<dbReference type="PROSITE" id="PS50823">
    <property type="entry name" value="KH_TYPE_2"/>
    <property type="match status" value="1"/>
</dbReference>
<dbReference type="InterPro" id="IPR001351">
    <property type="entry name" value="Ribosomal_uS3_C"/>
</dbReference>
<dbReference type="PANTHER" id="PTHR11760">
    <property type="entry name" value="30S/40S RIBOSOMAL PROTEIN S3"/>
    <property type="match status" value="1"/>
</dbReference>
<dbReference type="EMBL" id="OB660243">
    <property type="protein sequence ID" value="CAD7223713.1"/>
    <property type="molecule type" value="Genomic_DNA"/>
</dbReference>
<dbReference type="FunFam" id="3.30.1140.32:FF:000005">
    <property type="entry name" value="40S ribosomal protein S3"/>
    <property type="match status" value="1"/>
</dbReference>
<organism evidence="7">
    <name type="scientific">Cyprideis torosa</name>
    <dbReference type="NCBI Taxonomy" id="163714"/>
    <lineage>
        <taxon>Eukaryota</taxon>
        <taxon>Metazoa</taxon>
        <taxon>Ecdysozoa</taxon>
        <taxon>Arthropoda</taxon>
        <taxon>Crustacea</taxon>
        <taxon>Oligostraca</taxon>
        <taxon>Ostracoda</taxon>
        <taxon>Podocopa</taxon>
        <taxon>Podocopida</taxon>
        <taxon>Cytherocopina</taxon>
        <taxon>Cytheroidea</taxon>
        <taxon>Cytherideidae</taxon>
        <taxon>Cyprideis</taxon>
    </lineage>
</organism>
<sequence>MGTFFSRKTRTTVPILRINLNPHLVDGKVKEKELWDKIRMKENYEHGKRMEERSVLQAGTPVSVFIRKDEEPKMAPQQTIVTLTLPLLQQFVADGVFKAELDEFLTRELAEDGYSGVEVRVTPTRTEIIILATRTQNVLGEKGRRIRELISVVQKRFGFQEGTLELYAEKVATRGLCAIAQAESLRYKLIGGLAVRRACYGVLRFIMESGAKGCEVVVSGKLRGQRAKSMKFVDGLMIHSGNPTRDYVDTAVRHVLLRQGVLGIKVKIMLPWDPNGKVGPKKPLPDHVSIIEPKEEEIPDGPASIPSKSAIEKPVVPPAVPTVPVPAASMPMA</sequence>
<evidence type="ECO:0000256" key="4">
    <source>
        <dbReference type="ARBA" id="ARBA00023274"/>
    </source>
</evidence>
<keyword evidence="2" id="KW-0694">RNA-binding</keyword>
<dbReference type="Gene3D" id="3.30.1140.32">
    <property type="entry name" value="Ribosomal protein S3, C-terminal domain"/>
    <property type="match status" value="1"/>
</dbReference>
<name>A0A7R8W2P9_9CRUS</name>
<dbReference type="Pfam" id="PF00189">
    <property type="entry name" value="Ribosomal_S3_C"/>
    <property type="match status" value="1"/>
</dbReference>
<dbReference type="InterPro" id="IPR015946">
    <property type="entry name" value="KH_dom-like_a/b"/>
</dbReference>
<protein>
    <recommendedName>
        <fullName evidence="5">40S ribosomal protein S3</fullName>
    </recommendedName>
</protein>
<comment type="similarity">
    <text evidence="1">Belongs to the universal ribosomal protein uS3 family.</text>
</comment>
<dbReference type="Pfam" id="PF07650">
    <property type="entry name" value="KH_2"/>
    <property type="match status" value="1"/>
</dbReference>
<keyword evidence="3" id="KW-0689">Ribosomal protein</keyword>
<dbReference type="GO" id="GO:0005634">
    <property type="term" value="C:nucleus"/>
    <property type="evidence" value="ECO:0007669"/>
    <property type="project" value="TreeGrafter"/>
</dbReference>
<evidence type="ECO:0000256" key="5">
    <source>
        <dbReference type="ARBA" id="ARBA00035408"/>
    </source>
</evidence>
<dbReference type="InterPro" id="IPR004044">
    <property type="entry name" value="KH_dom_type_2"/>
</dbReference>
<evidence type="ECO:0000256" key="1">
    <source>
        <dbReference type="ARBA" id="ARBA00010761"/>
    </source>
</evidence>
<dbReference type="NCBIfam" id="NF003219">
    <property type="entry name" value="PRK04191.1"/>
    <property type="match status" value="1"/>
</dbReference>